<keyword evidence="2" id="KW-1003">Cell membrane</keyword>
<dbReference type="RefSeq" id="WP_113619421.1">
    <property type="nucleotide sequence ID" value="NZ_QFFJ01000002.1"/>
</dbReference>
<sequence>MLPNHIRLIWRALLKDRQFTLLNLLGLSTGLACTLLLLLWINDELQVDKYNVHDRQLYQVMLNTKSDEGIRTMPNTPGLLARSLKEEIPEITAAVSVLPASWFPYKGVISRGEQRLKAAGQYADSSYFDVFTCPLIAGHPSQVLRDKSSVVISEEMARRLFHTTDNVIGQTLKWDQQELGGLFTITGIFKNNPPSATQQFDLIFPYALVLERRPGLTQWGNNDPNTYVLLKNDADITQVDNKISRFIQGKTRRSDAQLFLSRFSDNYLYGKYENGVQAGGRIAYVKMFSVIAVLILLIACINFMNLSTAMASRRMKEIGVKKVLGASRMALVWQCIGEAIMMSAIASLLALLMVWLLLPVFNQLTAKQLQLHPGVPLILLMTGITVITGLIAGSYPALYLSGFRPVQALKGRFSTSFGELMVRKGLVVVQFTLSVAFIAAVLVIYKQLEYIQSRNLGYNRHQVIHFEIPLGMDSIQEHRAIAFINELRNIPGIVNASSYYHNLTGEHGAISDFQWPGKDPHTSIDFSNLEVGDRFLETAGIQLKEGRHFSDGPNARHEIIFNETAIKSMGLKDPVGKTITFWGQSKQIVGIAADFNFESLYQSIQPCFFQIYPAMPNVMVRLGNEDEKQTLAKVQQAFERFYPGMVFEHRYLDEDYQALYTAEQRTGTLSRYFAGMAIIISCLGLFGLTAFTAQRRQKEISIRKVVGASVCSVALLLSKDFLKLVLLALVLAFLLVSWGMSHWLNNFAYHVHLGVDVYLITMLTISIITLATVSYQAIKAAVANPVKNLRAE</sequence>
<reference evidence="9 10" key="1">
    <citation type="submission" date="2018-05" db="EMBL/GenBank/DDBJ databases">
        <title>Chitinophaga sp. K3CV102501T nov., isolated from isolated from a monsoon evergreen broad-leaved forest soil.</title>
        <authorList>
            <person name="Lv Y."/>
        </authorList>
    </citation>
    <scope>NUCLEOTIDE SEQUENCE [LARGE SCALE GENOMIC DNA]</scope>
    <source>
        <strain evidence="9 10">GDMCC 1.1325</strain>
    </source>
</reference>
<dbReference type="PROSITE" id="PS51257">
    <property type="entry name" value="PROKAR_LIPOPROTEIN"/>
    <property type="match status" value="1"/>
</dbReference>
<accession>A0A365XY87</accession>
<keyword evidence="10" id="KW-1185">Reference proteome</keyword>
<dbReference type="PANTHER" id="PTHR30572">
    <property type="entry name" value="MEMBRANE COMPONENT OF TRANSPORTER-RELATED"/>
    <property type="match status" value="1"/>
</dbReference>
<evidence type="ECO:0000256" key="3">
    <source>
        <dbReference type="ARBA" id="ARBA00022692"/>
    </source>
</evidence>
<dbReference type="PANTHER" id="PTHR30572:SF18">
    <property type="entry name" value="ABC-TYPE MACROLIDE FAMILY EXPORT SYSTEM PERMEASE COMPONENT 2"/>
    <property type="match status" value="1"/>
</dbReference>
<gene>
    <name evidence="9" type="ORF">DF182_29890</name>
</gene>
<feature type="transmembrane region" description="Helical" evidence="6">
    <location>
        <begin position="378"/>
        <end position="400"/>
    </location>
</feature>
<feature type="transmembrane region" description="Helical" evidence="6">
    <location>
        <begin position="331"/>
        <end position="358"/>
    </location>
</feature>
<evidence type="ECO:0000259" key="8">
    <source>
        <dbReference type="Pfam" id="PF12704"/>
    </source>
</evidence>
<feature type="domain" description="ABC3 transporter permease C-terminal" evidence="7">
    <location>
        <begin position="290"/>
        <end position="400"/>
    </location>
</feature>
<comment type="caution">
    <text evidence="9">The sequence shown here is derived from an EMBL/GenBank/DDBJ whole genome shotgun (WGS) entry which is preliminary data.</text>
</comment>
<feature type="transmembrane region" description="Helical" evidence="6">
    <location>
        <begin position="421"/>
        <end position="445"/>
    </location>
</feature>
<feature type="domain" description="ABC3 transporter permease C-terminal" evidence="7">
    <location>
        <begin position="673"/>
        <end position="784"/>
    </location>
</feature>
<comment type="subcellular location">
    <subcellularLocation>
        <location evidence="1">Cell membrane</location>
        <topology evidence="1">Multi-pass membrane protein</topology>
    </subcellularLocation>
</comment>
<dbReference type="OrthoDB" id="5933722at2"/>
<protein>
    <submittedName>
        <fullName evidence="9">Transporter permease</fullName>
    </submittedName>
</protein>
<dbReference type="AlphaFoldDB" id="A0A365XY87"/>
<dbReference type="GO" id="GO:0022857">
    <property type="term" value="F:transmembrane transporter activity"/>
    <property type="evidence" value="ECO:0007669"/>
    <property type="project" value="TreeGrafter"/>
</dbReference>
<dbReference type="Pfam" id="PF12704">
    <property type="entry name" value="MacB_PCD"/>
    <property type="match status" value="1"/>
</dbReference>
<proteinExistence type="predicted"/>
<organism evidence="9 10">
    <name type="scientific">Chitinophaga flava</name>
    <dbReference type="NCBI Taxonomy" id="2259036"/>
    <lineage>
        <taxon>Bacteria</taxon>
        <taxon>Pseudomonadati</taxon>
        <taxon>Bacteroidota</taxon>
        <taxon>Chitinophagia</taxon>
        <taxon>Chitinophagales</taxon>
        <taxon>Chitinophagaceae</taxon>
        <taxon>Chitinophaga</taxon>
    </lineage>
</organism>
<feature type="domain" description="MacB-like periplasmic core" evidence="8">
    <location>
        <begin position="20"/>
        <end position="244"/>
    </location>
</feature>
<evidence type="ECO:0000313" key="9">
    <source>
        <dbReference type="EMBL" id="RBL90664.1"/>
    </source>
</evidence>
<keyword evidence="4 6" id="KW-1133">Transmembrane helix</keyword>
<dbReference type="InterPro" id="IPR003838">
    <property type="entry name" value="ABC3_permease_C"/>
</dbReference>
<keyword evidence="5 6" id="KW-0472">Membrane</keyword>
<dbReference type="Pfam" id="PF02687">
    <property type="entry name" value="FtsX"/>
    <property type="match status" value="2"/>
</dbReference>
<name>A0A365XY87_9BACT</name>
<feature type="transmembrane region" description="Helical" evidence="6">
    <location>
        <begin position="672"/>
        <end position="693"/>
    </location>
</feature>
<feature type="transmembrane region" description="Helical" evidence="6">
    <location>
        <begin position="757"/>
        <end position="778"/>
    </location>
</feature>
<feature type="transmembrane region" description="Helical" evidence="6">
    <location>
        <begin position="724"/>
        <end position="745"/>
    </location>
</feature>
<evidence type="ECO:0000259" key="7">
    <source>
        <dbReference type="Pfam" id="PF02687"/>
    </source>
</evidence>
<feature type="transmembrane region" description="Helical" evidence="6">
    <location>
        <begin position="21"/>
        <end position="41"/>
    </location>
</feature>
<evidence type="ECO:0000256" key="2">
    <source>
        <dbReference type="ARBA" id="ARBA00022475"/>
    </source>
</evidence>
<evidence type="ECO:0000256" key="6">
    <source>
        <dbReference type="SAM" id="Phobius"/>
    </source>
</evidence>
<evidence type="ECO:0000256" key="1">
    <source>
        <dbReference type="ARBA" id="ARBA00004651"/>
    </source>
</evidence>
<evidence type="ECO:0000256" key="5">
    <source>
        <dbReference type="ARBA" id="ARBA00023136"/>
    </source>
</evidence>
<dbReference type="InterPro" id="IPR025857">
    <property type="entry name" value="MacB_PCD"/>
</dbReference>
<keyword evidence="3 6" id="KW-0812">Transmembrane</keyword>
<dbReference type="InterPro" id="IPR050250">
    <property type="entry name" value="Macrolide_Exporter_MacB"/>
</dbReference>
<evidence type="ECO:0000256" key="4">
    <source>
        <dbReference type="ARBA" id="ARBA00022989"/>
    </source>
</evidence>
<dbReference type="GO" id="GO:0005886">
    <property type="term" value="C:plasma membrane"/>
    <property type="evidence" value="ECO:0007669"/>
    <property type="project" value="UniProtKB-SubCell"/>
</dbReference>
<dbReference type="EMBL" id="QFFJ01000002">
    <property type="protein sequence ID" value="RBL90664.1"/>
    <property type="molecule type" value="Genomic_DNA"/>
</dbReference>
<feature type="transmembrane region" description="Helical" evidence="6">
    <location>
        <begin position="287"/>
        <end position="310"/>
    </location>
</feature>
<evidence type="ECO:0000313" key="10">
    <source>
        <dbReference type="Proteomes" id="UP000253410"/>
    </source>
</evidence>
<dbReference type="Proteomes" id="UP000253410">
    <property type="component" value="Unassembled WGS sequence"/>
</dbReference>